<keyword evidence="3 6" id="KW-0032">Aminotransferase</keyword>
<keyword evidence="4 6" id="KW-0808">Transferase</keyword>
<comment type="subunit">
    <text evidence="2">Homodimer.</text>
</comment>
<gene>
    <name evidence="6" type="primary">Gpt2</name>
    <name evidence="6" type="ORF">g.141256</name>
</gene>
<dbReference type="AlphaFoldDB" id="A0A2S2NXD9"/>
<evidence type="ECO:0000256" key="3">
    <source>
        <dbReference type="ARBA" id="ARBA00022576"/>
    </source>
</evidence>
<comment type="cofactor">
    <cofactor evidence="1">
        <name>pyridoxal 5'-phosphate</name>
        <dbReference type="ChEBI" id="CHEBI:597326"/>
    </cofactor>
</comment>
<protein>
    <submittedName>
        <fullName evidence="6">Alanine aminotransferase 2</fullName>
    </submittedName>
</protein>
<dbReference type="GO" id="GO:0008483">
    <property type="term" value="F:transaminase activity"/>
    <property type="evidence" value="ECO:0007669"/>
    <property type="project" value="UniProtKB-KW"/>
</dbReference>
<keyword evidence="5" id="KW-0663">Pyridoxal phosphate</keyword>
<reference evidence="6" key="1">
    <citation type="submission" date="2018-04" db="EMBL/GenBank/DDBJ databases">
        <title>Transcriptome of Schizaphis graminum biotype I.</title>
        <authorList>
            <person name="Scully E.D."/>
            <person name="Geib S.M."/>
            <person name="Palmer N.A."/>
            <person name="Koch K."/>
            <person name="Bradshaw J."/>
            <person name="Heng-Moss T."/>
            <person name="Sarath G."/>
        </authorList>
    </citation>
    <scope>NUCLEOTIDE SEQUENCE</scope>
</reference>
<accession>A0A2S2NXD9</accession>
<evidence type="ECO:0000256" key="2">
    <source>
        <dbReference type="ARBA" id="ARBA00011738"/>
    </source>
</evidence>
<dbReference type="InterPro" id="IPR045088">
    <property type="entry name" value="ALAT1/2-like"/>
</dbReference>
<dbReference type="FunFam" id="3.90.1150.10:FF:000010">
    <property type="entry name" value="Alanine aminotransferase 2"/>
    <property type="match status" value="1"/>
</dbReference>
<evidence type="ECO:0000313" key="6">
    <source>
        <dbReference type="EMBL" id="MBY21722.1"/>
    </source>
</evidence>
<dbReference type="PANTHER" id="PTHR11751:SF29">
    <property type="entry name" value="ALANINE TRANSAMINASE"/>
    <property type="match status" value="1"/>
</dbReference>
<organism evidence="6">
    <name type="scientific">Schizaphis graminum</name>
    <name type="common">Green bug aphid</name>
    <dbReference type="NCBI Taxonomy" id="13262"/>
    <lineage>
        <taxon>Eukaryota</taxon>
        <taxon>Metazoa</taxon>
        <taxon>Ecdysozoa</taxon>
        <taxon>Arthropoda</taxon>
        <taxon>Hexapoda</taxon>
        <taxon>Insecta</taxon>
        <taxon>Pterygota</taxon>
        <taxon>Neoptera</taxon>
        <taxon>Paraneoptera</taxon>
        <taxon>Hemiptera</taxon>
        <taxon>Sternorrhyncha</taxon>
        <taxon>Aphidomorpha</taxon>
        <taxon>Aphidoidea</taxon>
        <taxon>Aphididae</taxon>
        <taxon>Aphidini</taxon>
        <taxon>Schizaphis</taxon>
    </lineage>
</organism>
<dbReference type="PANTHER" id="PTHR11751">
    <property type="entry name" value="ALANINE AMINOTRANSFERASE"/>
    <property type="match status" value="1"/>
</dbReference>
<evidence type="ECO:0000256" key="4">
    <source>
        <dbReference type="ARBA" id="ARBA00022679"/>
    </source>
</evidence>
<name>A0A2S2NXD9_SCHGA</name>
<sequence length="193" mass="21335">MELASFMSCSKGYMGECGLRGGYTEVINLDPEVKAMLLKSVSAMLCPTVLGQAVMDCVVNPPQPGEPSYESFQNEKNSVLKSLAERAKLVADTFNSIPGMSCNPVQGAMYAFPQFKLPERAIKEANNQGIEPNAFYAFQLLENTGICIVPGSGFGQVEGTYHFRTTILPQPDKLKTMLDSFKDFHLKFLEQWE</sequence>
<evidence type="ECO:0000256" key="1">
    <source>
        <dbReference type="ARBA" id="ARBA00001933"/>
    </source>
</evidence>
<evidence type="ECO:0000256" key="5">
    <source>
        <dbReference type="ARBA" id="ARBA00022898"/>
    </source>
</evidence>
<dbReference type="InterPro" id="IPR015424">
    <property type="entry name" value="PyrdxlP-dep_Trfase"/>
</dbReference>
<proteinExistence type="predicted"/>
<dbReference type="EMBL" id="GGMR01009103">
    <property type="protein sequence ID" value="MBY21722.1"/>
    <property type="molecule type" value="Transcribed_RNA"/>
</dbReference>
<dbReference type="Gene3D" id="3.90.1150.10">
    <property type="entry name" value="Aspartate Aminotransferase, domain 1"/>
    <property type="match status" value="1"/>
</dbReference>
<dbReference type="SUPFAM" id="SSF53383">
    <property type="entry name" value="PLP-dependent transferases"/>
    <property type="match status" value="1"/>
</dbReference>
<dbReference type="InterPro" id="IPR015422">
    <property type="entry name" value="PyrdxlP-dep_Trfase_small"/>
</dbReference>